<dbReference type="SUPFAM" id="SSF53448">
    <property type="entry name" value="Nucleotide-diphospho-sugar transferases"/>
    <property type="match status" value="1"/>
</dbReference>
<keyword evidence="4 7" id="KW-0808">Transferase</keyword>
<keyword evidence="3" id="KW-0328">Glycosyltransferase</keyword>
<evidence type="ECO:0000256" key="5">
    <source>
        <dbReference type="SAM" id="MobiDB-lite"/>
    </source>
</evidence>
<evidence type="ECO:0000313" key="8">
    <source>
        <dbReference type="Proteomes" id="UP000582231"/>
    </source>
</evidence>
<evidence type="ECO:0000313" key="7">
    <source>
        <dbReference type="EMBL" id="NYD31931.1"/>
    </source>
</evidence>
<accession>A0A852REC2</accession>
<feature type="compositionally biased region" description="Basic residues" evidence="5">
    <location>
        <begin position="492"/>
        <end position="501"/>
    </location>
</feature>
<evidence type="ECO:0000256" key="1">
    <source>
        <dbReference type="ARBA" id="ARBA00004776"/>
    </source>
</evidence>
<dbReference type="InterPro" id="IPR023981">
    <property type="entry name" value="MftF"/>
</dbReference>
<proteinExistence type="inferred from homology"/>
<evidence type="ECO:0000259" key="6">
    <source>
        <dbReference type="Pfam" id="PF00535"/>
    </source>
</evidence>
<gene>
    <name evidence="7" type="ORF">BJ958_003477</name>
</gene>
<comment type="caution">
    <text evidence="7">The sequence shown here is derived from an EMBL/GenBank/DDBJ whole genome shotgun (WGS) entry which is preliminary data.</text>
</comment>
<dbReference type="NCBIfam" id="TIGR03965">
    <property type="entry name" value="mycofact_glyco"/>
    <property type="match status" value="1"/>
</dbReference>
<keyword evidence="8" id="KW-1185">Reference proteome</keyword>
<dbReference type="InterPro" id="IPR029044">
    <property type="entry name" value="Nucleotide-diphossugar_trans"/>
</dbReference>
<dbReference type="Pfam" id="PF00535">
    <property type="entry name" value="Glycos_transf_2"/>
    <property type="match status" value="1"/>
</dbReference>
<reference evidence="7 8" key="1">
    <citation type="submission" date="2020-07" db="EMBL/GenBank/DDBJ databases">
        <title>Sequencing the genomes of 1000 actinobacteria strains.</title>
        <authorList>
            <person name="Klenk H.-P."/>
        </authorList>
    </citation>
    <scope>NUCLEOTIDE SEQUENCE [LARGE SCALE GENOMIC DNA]</scope>
    <source>
        <strain evidence="7 8">DSM 19082</strain>
    </source>
</reference>
<feature type="region of interest" description="Disordered" evidence="5">
    <location>
        <begin position="473"/>
        <end position="501"/>
    </location>
</feature>
<comment type="pathway">
    <text evidence="1">Cell wall biogenesis; cell wall polysaccharide biosynthesis.</text>
</comment>
<evidence type="ECO:0000256" key="2">
    <source>
        <dbReference type="ARBA" id="ARBA00006739"/>
    </source>
</evidence>
<protein>
    <submittedName>
        <fullName evidence="7">Mycofactocin system glycosyltransferase</fullName>
    </submittedName>
</protein>
<dbReference type="GO" id="GO:0016757">
    <property type="term" value="F:glycosyltransferase activity"/>
    <property type="evidence" value="ECO:0007669"/>
    <property type="project" value="UniProtKB-KW"/>
</dbReference>
<evidence type="ECO:0000256" key="4">
    <source>
        <dbReference type="ARBA" id="ARBA00022679"/>
    </source>
</evidence>
<dbReference type="PANTHER" id="PTHR43179:SF12">
    <property type="entry name" value="GALACTOFURANOSYLTRANSFERASE GLFT2"/>
    <property type="match status" value="1"/>
</dbReference>
<dbReference type="RefSeq" id="WP_179728179.1">
    <property type="nucleotide sequence ID" value="NZ_BAABEF010000001.1"/>
</dbReference>
<dbReference type="Gene3D" id="3.90.550.10">
    <property type="entry name" value="Spore Coat Polysaccharide Biosynthesis Protein SpsA, Chain A"/>
    <property type="match status" value="1"/>
</dbReference>
<evidence type="ECO:0000256" key="3">
    <source>
        <dbReference type="ARBA" id="ARBA00022676"/>
    </source>
</evidence>
<feature type="domain" description="Glycosyltransferase 2-like" evidence="6">
    <location>
        <begin position="94"/>
        <end position="205"/>
    </location>
</feature>
<sequence length="501" mass="53743">MTATRVVSDLPDGFRIRLRADVAHAEAGRLLVGGSPVRAVRLSVRARSLLAGDDLVVTDTATARLARRLLDGNLANPVLDHPDSPIEVALTDLTVVVPVRDRPEQLDRCLAALVPLSVIVVDDDSEQPHRVAEVADRHGARVHRLSTNLGPAGARNAGLRLVRSPLVAFVDSDVTVDASRLLDLARHGADPRVALVGPQVVGKVRSAPGRRARWFERYDAAASSLDLGSTGGVVRPGAATGWLPSACLVGRTELLAGDTGGFEDGWRVAEDVDLVWRLVDAGHLVRYDPDVRADHDVRGTVRSWLGRKFFYGTGGADLAARHGGKVAPAVLSPTMALSGWALLQRRWWSLPVAAGAGALTARNLAPHLPLEEGRNVVAARLAAKGTAWAVRQEAGLLLRHWWPLAALAAPFSRQVRRALLSAVAVDMVVFLRERTGVDPLTALVARRLDDLAYGSGLWWGAILRRSPRCLLPRRPGTTRAGGRREVSAAAGRGRRRAARSS</sequence>
<dbReference type="Proteomes" id="UP000582231">
    <property type="component" value="Unassembled WGS sequence"/>
</dbReference>
<dbReference type="PANTHER" id="PTHR43179">
    <property type="entry name" value="RHAMNOSYLTRANSFERASE WBBL"/>
    <property type="match status" value="1"/>
</dbReference>
<name>A0A852REC2_9ACTN</name>
<dbReference type="AlphaFoldDB" id="A0A852REC2"/>
<dbReference type="EMBL" id="JACCBF010000001">
    <property type="protein sequence ID" value="NYD31931.1"/>
    <property type="molecule type" value="Genomic_DNA"/>
</dbReference>
<organism evidence="7 8">
    <name type="scientific">Nocardioides kongjuensis</name>
    <dbReference type="NCBI Taxonomy" id="349522"/>
    <lineage>
        <taxon>Bacteria</taxon>
        <taxon>Bacillati</taxon>
        <taxon>Actinomycetota</taxon>
        <taxon>Actinomycetes</taxon>
        <taxon>Propionibacteriales</taxon>
        <taxon>Nocardioidaceae</taxon>
        <taxon>Nocardioides</taxon>
    </lineage>
</organism>
<comment type="similarity">
    <text evidence="2">Belongs to the glycosyltransferase 2 family.</text>
</comment>
<dbReference type="InterPro" id="IPR001173">
    <property type="entry name" value="Glyco_trans_2-like"/>
</dbReference>